<evidence type="ECO:0000256" key="1">
    <source>
        <dbReference type="SAM" id="MobiDB-lite"/>
    </source>
</evidence>
<dbReference type="EMBL" id="MPUH01000881">
    <property type="protein sequence ID" value="OMJ72690.1"/>
    <property type="molecule type" value="Genomic_DNA"/>
</dbReference>
<organism evidence="2 3">
    <name type="scientific">Stentor coeruleus</name>
    <dbReference type="NCBI Taxonomy" id="5963"/>
    <lineage>
        <taxon>Eukaryota</taxon>
        <taxon>Sar</taxon>
        <taxon>Alveolata</taxon>
        <taxon>Ciliophora</taxon>
        <taxon>Postciliodesmatophora</taxon>
        <taxon>Heterotrichea</taxon>
        <taxon>Heterotrichida</taxon>
        <taxon>Stentoridae</taxon>
        <taxon>Stentor</taxon>
    </lineage>
</organism>
<feature type="compositionally biased region" description="Basic and acidic residues" evidence="1">
    <location>
        <begin position="104"/>
        <end position="114"/>
    </location>
</feature>
<dbReference type="AlphaFoldDB" id="A0A1R2B7V1"/>
<evidence type="ECO:0000313" key="3">
    <source>
        <dbReference type="Proteomes" id="UP000187209"/>
    </source>
</evidence>
<comment type="caution">
    <text evidence="2">The sequence shown here is derived from an EMBL/GenBank/DDBJ whole genome shotgun (WGS) entry which is preliminary data.</text>
</comment>
<keyword evidence="3" id="KW-1185">Reference proteome</keyword>
<reference evidence="2 3" key="1">
    <citation type="submission" date="2016-11" db="EMBL/GenBank/DDBJ databases">
        <title>The macronuclear genome of Stentor coeruleus: a giant cell with tiny introns.</title>
        <authorList>
            <person name="Slabodnick M."/>
            <person name="Ruby J.G."/>
            <person name="Reiff S.B."/>
            <person name="Swart E.C."/>
            <person name="Gosai S."/>
            <person name="Prabakaran S."/>
            <person name="Witkowska E."/>
            <person name="Larue G.E."/>
            <person name="Fisher S."/>
            <person name="Freeman R.M."/>
            <person name="Gunawardena J."/>
            <person name="Chu W."/>
            <person name="Stover N.A."/>
            <person name="Gregory B.D."/>
            <person name="Nowacki M."/>
            <person name="Derisi J."/>
            <person name="Roy S.W."/>
            <person name="Marshall W.F."/>
            <person name="Sood P."/>
        </authorList>
    </citation>
    <scope>NUCLEOTIDE SEQUENCE [LARGE SCALE GENOMIC DNA]</scope>
    <source>
        <strain evidence="2">WM001</strain>
    </source>
</reference>
<protein>
    <submittedName>
        <fullName evidence="2">Uncharacterized protein</fullName>
    </submittedName>
</protein>
<name>A0A1R2B7V1_9CILI</name>
<proteinExistence type="predicted"/>
<accession>A0A1R2B7V1</accession>
<dbReference type="Proteomes" id="UP000187209">
    <property type="component" value="Unassembled WGS sequence"/>
</dbReference>
<evidence type="ECO:0000313" key="2">
    <source>
        <dbReference type="EMBL" id="OMJ72690.1"/>
    </source>
</evidence>
<sequence>MERAKLIVKLPEIKPENFKTSPVVTILNNLSPNNRQKKITKNRVNNKSPFESRPRSIISILPKIPRKPDFLIECNSFTKLSYHEEKKPHSKKQLSQRSNCSSEVKIEKSPKSSRYDSPVIASRLPVNDRLKELFAFKKHTKLYSVFNNLKH</sequence>
<feature type="region of interest" description="Disordered" evidence="1">
    <location>
        <begin position="83"/>
        <end position="115"/>
    </location>
</feature>
<gene>
    <name evidence="2" type="ORF">SteCoe_28825</name>
</gene>